<dbReference type="GeneID" id="116294563"/>
<proteinExistence type="predicted"/>
<dbReference type="KEGG" id="aten:116294563"/>
<dbReference type="SUPFAM" id="SSF47769">
    <property type="entry name" value="SAM/Pointed domain"/>
    <property type="match status" value="2"/>
</dbReference>
<protein>
    <submittedName>
        <fullName evidence="3">Uncharacterized protein LOC116294563</fullName>
    </submittedName>
</protein>
<reference evidence="3" key="1">
    <citation type="submission" date="2025-08" db="UniProtKB">
        <authorList>
            <consortium name="RefSeq"/>
        </authorList>
    </citation>
    <scope>IDENTIFICATION</scope>
    <source>
        <tissue evidence="3">Tentacle</tissue>
    </source>
</reference>
<keyword evidence="2" id="KW-1185">Reference proteome</keyword>
<dbReference type="RefSeq" id="XP_031558049.1">
    <property type="nucleotide sequence ID" value="XM_031702189.1"/>
</dbReference>
<sequence length="300" mass="34191">MASSAECNFTASFLQDIGLSQLYESRFLSQGFENFIDMVLIDGKDLDILDVTQEHKDKILKAVDDLSVDMVLKAYNLESHTKNFHKQNINTVKDLKNTKIEDSLLEKLDIKSAGHRKRLSICVQLLQANRNRETEISKPQEQLPSLSQATMPSWHPDAVAIGYWNRPSILPKLSHDFLCVKGYLKSGLEDSNESECLEFLVDSASDVVTAREEIIEKLGFNFLQHVESHGVHTIADKPLYSGYIRLGRSAWIKVEVQPEKYESVGSTVMKEFFHFINGNFHQWIPNFHSHITETPPIGRE</sequence>
<dbReference type="AlphaFoldDB" id="A0A6P8HNV3"/>
<evidence type="ECO:0000259" key="1">
    <source>
        <dbReference type="SMART" id="SM00454"/>
    </source>
</evidence>
<evidence type="ECO:0000313" key="3">
    <source>
        <dbReference type="RefSeq" id="XP_031558049.1"/>
    </source>
</evidence>
<dbReference type="Pfam" id="PF00536">
    <property type="entry name" value="SAM_1"/>
    <property type="match status" value="1"/>
</dbReference>
<dbReference type="InterPro" id="IPR013761">
    <property type="entry name" value="SAM/pointed_sf"/>
</dbReference>
<dbReference type="InterPro" id="IPR001660">
    <property type="entry name" value="SAM"/>
</dbReference>
<dbReference type="Proteomes" id="UP000515163">
    <property type="component" value="Unplaced"/>
</dbReference>
<name>A0A6P8HNV3_ACTTE</name>
<gene>
    <name evidence="3" type="primary">LOC116294563</name>
</gene>
<dbReference type="Gene3D" id="1.10.150.50">
    <property type="entry name" value="Transcription Factor, Ets-1"/>
    <property type="match status" value="2"/>
</dbReference>
<organism evidence="2 3">
    <name type="scientific">Actinia tenebrosa</name>
    <name type="common">Australian red waratah sea anemone</name>
    <dbReference type="NCBI Taxonomy" id="6105"/>
    <lineage>
        <taxon>Eukaryota</taxon>
        <taxon>Metazoa</taxon>
        <taxon>Cnidaria</taxon>
        <taxon>Anthozoa</taxon>
        <taxon>Hexacorallia</taxon>
        <taxon>Actiniaria</taxon>
        <taxon>Actiniidae</taxon>
        <taxon>Actinia</taxon>
    </lineage>
</organism>
<dbReference type="SMART" id="SM00454">
    <property type="entry name" value="SAM"/>
    <property type="match status" value="2"/>
</dbReference>
<dbReference type="OrthoDB" id="1919336at2759"/>
<dbReference type="InParanoid" id="A0A6P8HNV3"/>
<feature type="domain" description="SAM" evidence="1">
    <location>
        <begin position="70"/>
        <end position="129"/>
    </location>
</feature>
<evidence type="ECO:0000313" key="2">
    <source>
        <dbReference type="Proteomes" id="UP000515163"/>
    </source>
</evidence>
<feature type="domain" description="SAM" evidence="1">
    <location>
        <begin position="2"/>
        <end position="69"/>
    </location>
</feature>
<accession>A0A6P8HNV3</accession>